<name>A0ABZ2KG56_9BACT</name>
<dbReference type="Proteomes" id="UP001379533">
    <property type="component" value="Chromosome"/>
</dbReference>
<evidence type="ECO:0000313" key="2">
    <source>
        <dbReference type="EMBL" id="WXA96293.1"/>
    </source>
</evidence>
<sequence length="85" mass="9823">MTTQDNKSKIATYLVRFFPGHELREDEDIFSLGFVSSMFAMQLVTYVEHEFGVEVENEDLELDNFRSIRALDAFVTRKLTRANAA</sequence>
<evidence type="ECO:0000259" key="1">
    <source>
        <dbReference type="PROSITE" id="PS50075"/>
    </source>
</evidence>
<dbReference type="RefSeq" id="WP_394846909.1">
    <property type="nucleotide sequence ID" value="NZ_CP089982.1"/>
</dbReference>
<evidence type="ECO:0000313" key="3">
    <source>
        <dbReference type="Proteomes" id="UP001379533"/>
    </source>
</evidence>
<accession>A0ABZ2KG56</accession>
<dbReference type="PROSITE" id="PS50075">
    <property type="entry name" value="CARRIER"/>
    <property type="match status" value="1"/>
</dbReference>
<proteinExistence type="predicted"/>
<dbReference type="EMBL" id="CP089982">
    <property type="protein sequence ID" value="WXA96293.1"/>
    <property type="molecule type" value="Genomic_DNA"/>
</dbReference>
<reference evidence="2 3" key="1">
    <citation type="submission" date="2021-12" db="EMBL/GenBank/DDBJ databases">
        <title>Discovery of the Pendulisporaceae a myxobacterial family with distinct sporulation behavior and unique specialized metabolism.</title>
        <authorList>
            <person name="Garcia R."/>
            <person name="Popoff A."/>
            <person name="Bader C.D."/>
            <person name="Loehr J."/>
            <person name="Walesch S."/>
            <person name="Walt C."/>
            <person name="Boldt J."/>
            <person name="Bunk B."/>
            <person name="Haeckl F.J.F.P.J."/>
            <person name="Gunesch A.P."/>
            <person name="Birkelbach J."/>
            <person name="Nuebel U."/>
            <person name="Pietschmann T."/>
            <person name="Bach T."/>
            <person name="Mueller R."/>
        </authorList>
    </citation>
    <scope>NUCLEOTIDE SEQUENCE [LARGE SCALE GENOMIC DNA]</scope>
    <source>
        <strain evidence="2 3">MSr12523</strain>
    </source>
</reference>
<dbReference type="InterPro" id="IPR009081">
    <property type="entry name" value="PP-bd_ACP"/>
</dbReference>
<protein>
    <submittedName>
        <fullName evidence="2">Acyl carrier protein</fullName>
    </submittedName>
</protein>
<dbReference type="Pfam" id="PF00550">
    <property type="entry name" value="PP-binding"/>
    <property type="match status" value="1"/>
</dbReference>
<dbReference type="InterPro" id="IPR036736">
    <property type="entry name" value="ACP-like_sf"/>
</dbReference>
<feature type="domain" description="Carrier" evidence="1">
    <location>
        <begin position="1"/>
        <end position="79"/>
    </location>
</feature>
<dbReference type="Gene3D" id="1.10.1200.10">
    <property type="entry name" value="ACP-like"/>
    <property type="match status" value="1"/>
</dbReference>
<gene>
    <name evidence="2" type="ORF">LZC95_05510</name>
</gene>
<keyword evidence="3" id="KW-1185">Reference proteome</keyword>
<dbReference type="SUPFAM" id="SSF47336">
    <property type="entry name" value="ACP-like"/>
    <property type="match status" value="1"/>
</dbReference>
<organism evidence="2 3">
    <name type="scientific">Pendulispora brunnea</name>
    <dbReference type="NCBI Taxonomy" id="2905690"/>
    <lineage>
        <taxon>Bacteria</taxon>
        <taxon>Pseudomonadati</taxon>
        <taxon>Myxococcota</taxon>
        <taxon>Myxococcia</taxon>
        <taxon>Myxococcales</taxon>
        <taxon>Sorangiineae</taxon>
        <taxon>Pendulisporaceae</taxon>
        <taxon>Pendulispora</taxon>
    </lineage>
</organism>